<dbReference type="SUPFAM" id="SSF52540">
    <property type="entry name" value="P-loop containing nucleoside triphosphate hydrolases"/>
    <property type="match status" value="1"/>
</dbReference>
<keyword evidence="1" id="KW-0547">Nucleotide-binding</keyword>
<dbReference type="PANTHER" id="PTHR18934:SF267">
    <property type="entry name" value="ATP-DEPENDENT RNA HELICASE YLR419W-RELATED"/>
    <property type="match status" value="1"/>
</dbReference>
<reference evidence="1 2" key="1">
    <citation type="submission" date="2018-06" db="EMBL/GenBank/DDBJ databases">
        <title>Genome analysis of cellulolytic fungus Trichoderma lentiforme CFAM-422.</title>
        <authorList>
            <person name="Steindorff A.S."/>
            <person name="Formighieri E.F."/>
            <person name="Midorikawa G.E.O."/>
            <person name="Tamietti M.S."/>
            <person name="Ramos E.Z."/>
            <person name="Silva A.S."/>
            <person name="Bon E.P.S."/>
            <person name="Mendes T.D."/>
            <person name="Damaso M.C.T."/>
            <person name="Favaro L.C.L."/>
        </authorList>
    </citation>
    <scope>NUCLEOTIDE SEQUENCE [LARGE SCALE GENOMIC DNA]</scope>
    <source>
        <strain evidence="1 2">CFAM-422</strain>
    </source>
</reference>
<gene>
    <name evidence="1" type="ORF">CFAM422_008955</name>
</gene>
<dbReference type="GO" id="GO:0003723">
    <property type="term" value="F:RNA binding"/>
    <property type="evidence" value="ECO:0007669"/>
    <property type="project" value="TreeGrafter"/>
</dbReference>
<protein>
    <submittedName>
        <fullName evidence="1">Pre-mRNA-splicing factor ATP-dependent RNA helicase</fullName>
    </submittedName>
</protein>
<dbReference type="PANTHER" id="PTHR18934">
    <property type="entry name" value="ATP-DEPENDENT RNA HELICASE"/>
    <property type="match status" value="1"/>
</dbReference>
<comment type="caution">
    <text evidence="1">The sequence shown here is derived from an EMBL/GenBank/DDBJ whole genome shotgun (WGS) entry which is preliminary data.</text>
</comment>
<proteinExistence type="predicted"/>
<keyword evidence="1" id="KW-0067">ATP-binding</keyword>
<accession>A0A9P5CC09</accession>
<dbReference type="AlphaFoldDB" id="A0A9P5CC09"/>
<keyword evidence="2" id="KW-1185">Reference proteome</keyword>
<organism evidence="1 2">
    <name type="scientific">Trichoderma lentiforme</name>
    <dbReference type="NCBI Taxonomy" id="1567552"/>
    <lineage>
        <taxon>Eukaryota</taxon>
        <taxon>Fungi</taxon>
        <taxon>Dikarya</taxon>
        <taxon>Ascomycota</taxon>
        <taxon>Pezizomycotina</taxon>
        <taxon>Sordariomycetes</taxon>
        <taxon>Hypocreomycetidae</taxon>
        <taxon>Hypocreales</taxon>
        <taxon>Hypocreaceae</taxon>
        <taxon>Trichoderma</taxon>
    </lineage>
</organism>
<dbReference type="GO" id="GO:0004386">
    <property type="term" value="F:helicase activity"/>
    <property type="evidence" value="ECO:0007669"/>
    <property type="project" value="UniProtKB-KW"/>
</dbReference>
<sequence length="117" mass="13124">MNIGSGLQVACTQPHRLAATELASRVADEMGVVLGEEVGYQIGGVSMINKNKQKKTRLAYMTEGVLLRQLSMDRQTVLHHYEARTRRKIKISLHDSRRQIKSSLANSTLFSSNHGRF</sequence>
<dbReference type="Proteomes" id="UP000801864">
    <property type="component" value="Unassembled WGS sequence"/>
</dbReference>
<keyword evidence="1" id="KW-0347">Helicase</keyword>
<dbReference type="InterPro" id="IPR027417">
    <property type="entry name" value="P-loop_NTPase"/>
</dbReference>
<evidence type="ECO:0000313" key="1">
    <source>
        <dbReference type="EMBL" id="KAF3066985.1"/>
    </source>
</evidence>
<evidence type="ECO:0000313" key="2">
    <source>
        <dbReference type="Proteomes" id="UP000801864"/>
    </source>
</evidence>
<dbReference type="Gene3D" id="3.40.50.300">
    <property type="entry name" value="P-loop containing nucleotide triphosphate hydrolases"/>
    <property type="match status" value="1"/>
</dbReference>
<name>A0A9P5CC09_9HYPO</name>
<keyword evidence="1" id="KW-0378">Hydrolase</keyword>
<dbReference type="EMBL" id="QLNT01000016">
    <property type="protein sequence ID" value="KAF3066985.1"/>
    <property type="molecule type" value="Genomic_DNA"/>
</dbReference>